<organism evidence="1">
    <name type="scientific">marine sediment metagenome</name>
    <dbReference type="NCBI Taxonomy" id="412755"/>
    <lineage>
        <taxon>unclassified sequences</taxon>
        <taxon>metagenomes</taxon>
        <taxon>ecological metagenomes</taxon>
    </lineage>
</organism>
<dbReference type="EMBL" id="BARS01023454">
    <property type="protein sequence ID" value="GAG11695.1"/>
    <property type="molecule type" value="Genomic_DNA"/>
</dbReference>
<gene>
    <name evidence="1" type="ORF">S01H1_37345</name>
</gene>
<feature type="non-terminal residue" evidence="1">
    <location>
        <position position="1"/>
    </location>
</feature>
<dbReference type="Gene3D" id="3.40.50.10490">
    <property type="entry name" value="Glucose-6-phosphate isomerase like protein, domain 1"/>
    <property type="match status" value="1"/>
</dbReference>
<reference evidence="1" key="1">
    <citation type="journal article" date="2014" name="Front. Microbiol.">
        <title>High frequency of phylogenetically diverse reductive dehalogenase-homologous genes in deep subseafloor sedimentary metagenomes.</title>
        <authorList>
            <person name="Kawai M."/>
            <person name="Futagami T."/>
            <person name="Toyoda A."/>
            <person name="Takaki Y."/>
            <person name="Nishi S."/>
            <person name="Hori S."/>
            <person name="Arai W."/>
            <person name="Tsubouchi T."/>
            <person name="Morono Y."/>
            <person name="Uchiyama I."/>
            <person name="Ito T."/>
            <person name="Fujiyama A."/>
            <person name="Inagaki F."/>
            <person name="Takami H."/>
        </authorList>
    </citation>
    <scope>NUCLEOTIDE SEQUENCE</scope>
    <source>
        <strain evidence="1">Expedition CK06-06</strain>
    </source>
</reference>
<proteinExistence type="predicted"/>
<name>X0V0S9_9ZZZZ</name>
<protein>
    <recommendedName>
        <fullName evidence="2">SIS domain-containing protein</fullName>
    </recommendedName>
</protein>
<accession>X0V0S9</accession>
<evidence type="ECO:0000313" key="1">
    <source>
        <dbReference type="EMBL" id="GAG11695.1"/>
    </source>
</evidence>
<evidence type="ECO:0008006" key="2">
    <source>
        <dbReference type="Google" id="ProtNLM"/>
    </source>
</evidence>
<sequence length="43" mass="4962">IRPFADVCVVVPFNATPHVEAFHVVLQHLIAFRLKEKIAEYNE</sequence>
<comment type="caution">
    <text evidence="1">The sequence shown here is derived from an EMBL/GenBank/DDBJ whole genome shotgun (WGS) entry which is preliminary data.</text>
</comment>
<dbReference type="AlphaFoldDB" id="X0V0S9"/>